<dbReference type="CDD" id="cd01577">
    <property type="entry name" value="IPMI_Swivel"/>
    <property type="match status" value="1"/>
</dbReference>
<dbReference type="InterPro" id="IPR015928">
    <property type="entry name" value="Aconitase/3IPM_dehydase_swvl"/>
</dbReference>
<keyword evidence="5" id="KW-0456">Lyase</keyword>
<dbReference type="Gene3D" id="3.30.499.10">
    <property type="entry name" value="Aconitase, domain 3"/>
    <property type="match status" value="2"/>
</dbReference>
<comment type="caution">
    <text evidence="8">The sequence shown here is derived from an EMBL/GenBank/DDBJ whole genome shotgun (WGS) entry which is preliminary data.</text>
</comment>
<keyword evidence="2" id="KW-0479">Metal-binding</keyword>
<dbReference type="GO" id="GO:0046872">
    <property type="term" value="F:metal ion binding"/>
    <property type="evidence" value="ECO:0007669"/>
    <property type="project" value="UniProtKB-KW"/>
</dbReference>
<dbReference type="AlphaFoldDB" id="A0A1Y2HAR2"/>
<evidence type="ECO:0000313" key="9">
    <source>
        <dbReference type="Proteomes" id="UP000193411"/>
    </source>
</evidence>
<dbReference type="InterPro" id="IPR011827">
    <property type="entry name" value="LeuD_type2/HacB/DmdB"/>
</dbReference>
<dbReference type="GO" id="GO:0170034">
    <property type="term" value="P:L-amino acid biosynthetic process"/>
    <property type="evidence" value="ECO:0007669"/>
    <property type="project" value="UniProtKB-ARBA"/>
</dbReference>
<dbReference type="GO" id="GO:0170038">
    <property type="term" value="P:proteinogenic amino acid biosynthetic process"/>
    <property type="evidence" value="ECO:0007669"/>
    <property type="project" value="UniProtKB-ARBA"/>
</dbReference>
<evidence type="ECO:0000256" key="5">
    <source>
        <dbReference type="ARBA" id="ARBA00023239"/>
    </source>
</evidence>
<dbReference type="OrthoDB" id="419183at2759"/>
<dbReference type="GO" id="GO:0016836">
    <property type="term" value="F:hydro-lyase activity"/>
    <property type="evidence" value="ECO:0007669"/>
    <property type="project" value="InterPro"/>
</dbReference>
<keyword evidence="4" id="KW-0411">Iron-sulfur</keyword>
<comment type="similarity">
    <text evidence="1">Belongs to the aconitase/IPM isomerase family.</text>
</comment>
<evidence type="ECO:0000313" key="8">
    <source>
        <dbReference type="EMBL" id="ORZ31677.1"/>
    </source>
</evidence>
<keyword evidence="9" id="KW-1185">Reference proteome</keyword>
<protein>
    <submittedName>
        <fullName evidence="8">Putative 3-isopropylmalate dehydratase large subunit</fullName>
    </submittedName>
</protein>
<feature type="domain" description="Aconitase/3-isopropylmalate dehydratase large subunit alpha/beta/alpha" evidence="6">
    <location>
        <begin position="90"/>
        <end position="301"/>
    </location>
</feature>
<dbReference type="InterPro" id="IPR001030">
    <property type="entry name" value="Acoase/IPM_deHydtase_lsu_aba"/>
</dbReference>
<keyword evidence="3" id="KW-0408">Iron</keyword>
<evidence type="ECO:0000256" key="1">
    <source>
        <dbReference type="ARBA" id="ARBA00007185"/>
    </source>
</evidence>
<dbReference type="STRING" id="765915.A0A1Y2HAR2"/>
<dbReference type="Proteomes" id="UP000193411">
    <property type="component" value="Unassembled WGS sequence"/>
</dbReference>
<dbReference type="SUPFAM" id="SSF52016">
    <property type="entry name" value="LeuD/IlvD-like"/>
    <property type="match status" value="1"/>
</dbReference>
<feature type="domain" description="Aconitase/3-isopropylmalate dehydratase large subunit alpha/beta/alpha" evidence="6">
    <location>
        <begin position="302"/>
        <end position="426"/>
    </location>
</feature>
<dbReference type="InterPro" id="IPR036008">
    <property type="entry name" value="Aconitase_4Fe-4S_dom"/>
</dbReference>
<sequence length="720" mass="77047">MLATRRRPMNICEKILTESAVEMVRPGHVYPGDMICVKVDWTIASELTWKGMDKTYDVIGRPKIHDRNRFWLAIDHTVDPSINHLPKARGLIQASEDFAKEAQLTDFHGPNQTILHTEFCRQRAQPGQIVIGADSHSCSAGNVGAFAVGLGAADVTMPMVTGQTWLRVPEVVNIKFVGQPKFGIGGKDAILYVLGQLKRNTVAFERAVEYTGPGLAHLSVDARFAIANMTTEFGGIAGVFEADAVTAAYIAARKSHKDEGKYFKADEGAKYAAVHEIDLAKVDSLVALYPSPDNVVHVDEVAGKNLDGVFIGACTTAEEDLILAGLVLRAGLAQGLVPTVSGHRKVTPGSVPIVNKLRRLGLIEVYERAGFTVGVPGCSYCLGVAADVAGDGEVWLSSQNRNFKNRMGPGSIGNLASAATVAASSFDMKITNPQALLDAIDQAEFQRMCAVMEVTPEMTPAVAPFTIIEPRADLLSAEDVVAPIQVIPEQEAAASPDERPPSPLNEVISGKVQAVGDHVDTDQIIPAQFMPGVSDEDLGTHCFQYFRPEFRERAANGHTIVVAGHGFGSGSSREEAPRALKGCGIRAVIAKGFAFIYGRNQYNMALLGVIVRDDKFYELAQNGADVSIDVPRRVVTVDGREFPFELSEFEEGLVSGGGITNMYNKYGKRLFRINMNMKRAGGNGLKKSDSGVVNGAGGCGAKQGAVVGTGGGCSTEALAW</sequence>
<dbReference type="EMBL" id="MCFL01000056">
    <property type="protein sequence ID" value="ORZ31677.1"/>
    <property type="molecule type" value="Genomic_DNA"/>
</dbReference>
<evidence type="ECO:0000256" key="2">
    <source>
        <dbReference type="ARBA" id="ARBA00022723"/>
    </source>
</evidence>
<name>A0A1Y2HAR2_9FUNG</name>
<feature type="domain" description="Aconitase A/isopropylmalate dehydratase small subunit swivel" evidence="7">
    <location>
        <begin position="554"/>
        <end position="609"/>
    </location>
</feature>
<gene>
    <name evidence="8" type="ORF">BCR44DRAFT_123134</name>
</gene>
<dbReference type="InterPro" id="IPR015931">
    <property type="entry name" value="Acnase/IPM_dHydase_lsu_aba_1/3"/>
</dbReference>
<dbReference type="PANTHER" id="PTHR43822:SF2">
    <property type="entry name" value="HOMOACONITASE, MITOCHONDRIAL"/>
    <property type="match status" value="1"/>
</dbReference>
<dbReference type="GO" id="GO:0051536">
    <property type="term" value="F:iron-sulfur cluster binding"/>
    <property type="evidence" value="ECO:0007669"/>
    <property type="project" value="UniProtKB-KW"/>
</dbReference>
<dbReference type="InterPro" id="IPR033940">
    <property type="entry name" value="IPMI_Swivel"/>
</dbReference>
<organism evidence="8 9">
    <name type="scientific">Catenaria anguillulae PL171</name>
    <dbReference type="NCBI Taxonomy" id="765915"/>
    <lineage>
        <taxon>Eukaryota</taxon>
        <taxon>Fungi</taxon>
        <taxon>Fungi incertae sedis</taxon>
        <taxon>Blastocladiomycota</taxon>
        <taxon>Blastocladiomycetes</taxon>
        <taxon>Blastocladiales</taxon>
        <taxon>Catenariaceae</taxon>
        <taxon>Catenaria</taxon>
    </lineage>
</organism>
<evidence type="ECO:0000259" key="7">
    <source>
        <dbReference type="Pfam" id="PF00694"/>
    </source>
</evidence>
<evidence type="ECO:0000256" key="4">
    <source>
        <dbReference type="ARBA" id="ARBA00023014"/>
    </source>
</evidence>
<dbReference type="SUPFAM" id="SSF53732">
    <property type="entry name" value="Aconitase iron-sulfur domain"/>
    <property type="match status" value="1"/>
</dbReference>
<accession>A0A1Y2HAR2</accession>
<dbReference type="InterPro" id="IPR050067">
    <property type="entry name" value="IPM_dehydratase_rel_enz"/>
</dbReference>
<proteinExistence type="inferred from homology"/>
<reference evidence="8 9" key="1">
    <citation type="submission" date="2016-07" db="EMBL/GenBank/DDBJ databases">
        <title>Pervasive Adenine N6-methylation of Active Genes in Fungi.</title>
        <authorList>
            <consortium name="DOE Joint Genome Institute"/>
            <person name="Mondo S.J."/>
            <person name="Dannebaum R.O."/>
            <person name="Kuo R.C."/>
            <person name="Labutti K."/>
            <person name="Haridas S."/>
            <person name="Kuo A."/>
            <person name="Salamov A."/>
            <person name="Ahrendt S.R."/>
            <person name="Lipzen A."/>
            <person name="Sullivan W."/>
            <person name="Andreopoulos W.B."/>
            <person name="Clum A."/>
            <person name="Lindquist E."/>
            <person name="Daum C."/>
            <person name="Ramamoorthy G.K."/>
            <person name="Gryganskyi A."/>
            <person name="Culley D."/>
            <person name="Magnuson J.K."/>
            <person name="James T.Y."/>
            <person name="O'Malley M.A."/>
            <person name="Stajich J.E."/>
            <person name="Spatafora J.W."/>
            <person name="Visel A."/>
            <person name="Grigoriev I.V."/>
        </authorList>
    </citation>
    <scope>NUCLEOTIDE SEQUENCE [LARGE SCALE GENOMIC DNA]</scope>
    <source>
        <strain evidence="8 9">PL171</strain>
    </source>
</reference>
<evidence type="ECO:0000259" key="6">
    <source>
        <dbReference type="Pfam" id="PF00330"/>
    </source>
</evidence>
<evidence type="ECO:0000256" key="3">
    <source>
        <dbReference type="ARBA" id="ARBA00023004"/>
    </source>
</evidence>
<dbReference type="Pfam" id="PF00694">
    <property type="entry name" value="Aconitase_C"/>
    <property type="match status" value="1"/>
</dbReference>
<dbReference type="PRINTS" id="PR00415">
    <property type="entry name" value="ACONITASE"/>
</dbReference>
<dbReference type="Pfam" id="PF00330">
    <property type="entry name" value="Aconitase"/>
    <property type="match status" value="2"/>
</dbReference>
<dbReference type="PANTHER" id="PTHR43822">
    <property type="entry name" value="HOMOACONITASE, MITOCHONDRIAL-RELATED"/>
    <property type="match status" value="1"/>
</dbReference>
<dbReference type="Gene3D" id="3.20.19.10">
    <property type="entry name" value="Aconitase, domain 4"/>
    <property type="match status" value="1"/>
</dbReference>
<dbReference type="NCBIfam" id="TIGR02087">
    <property type="entry name" value="LEUD_arch"/>
    <property type="match status" value="1"/>
</dbReference>
<dbReference type="InterPro" id="IPR000573">
    <property type="entry name" value="AconitaseA/IPMdHydase_ssu_swvl"/>
</dbReference>